<reference evidence="10 11" key="1">
    <citation type="journal article" date="2023" name="Sci. Data">
        <title>Genome assembly of the Korean intertidal mud-creeper Batillaria attramentaria.</title>
        <authorList>
            <person name="Patra A.K."/>
            <person name="Ho P.T."/>
            <person name="Jun S."/>
            <person name="Lee S.J."/>
            <person name="Kim Y."/>
            <person name="Won Y.J."/>
        </authorList>
    </citation>
    <scope>NUCLEOTIDE SEQUENCE [LARGE SCALE GENOMIC DNA]</scope>
    <source>
        <strain evidence="10">Wonlab-2016</strain>
    </source>
</reference>
<comment type="subcellular location">
    <subcellularLocation>
        <location evidence="1">Membrane</location>
        <topology evidence="1">Multi-pass membrane protein</topology>
    </subcellularLocation>
</comment>
<dbReference type="Pfam" id="PF00001">
    <property type="entry name" value="7tm_1"/>
    <property type="match status" value="1"/>
</dbReference>
<dbReference type="PROSITE" id="PS50262">
    <property type="entry name" value="G_PROTEIN_RECEP_F1_2"/>
    <property type="match status" value="1"/>
</dbReference>
<evidence type="ECO:0000313" key="11">
    <source>
        <dbReference type="Proteomes" id="UP001519460"/>
    </source>
</evidence>
<keyword evidence="4" id="KW-0297">G-protein coupled receptor</keyword>
<evidence type="ECO:0000256" key="7">
    <source>
        <dbReference type="ARBA" id="ARBA00023224"/>
    </source>
</evidence>
<keyword evidence="11" id="KW-1185">Reference proteome</keyword>
<evidence type="ECO:0000313" key="10">
    <source>
        <dbReference type="EMBL" id="KAK7481646.1"/>
    </source>
</evidence>
<dbReference type="InterPro" id="IPR000276">
    <property type="entry name" value="GPCR_Rhodpsn"/>
</dbReference>
<dbReference type="EMBL" id="JACVVK020000259">
    <property type="protein sequence ID" value="KAK7481646.1"/>
    <property type="molecule type" value="Genomic_DNA"/>
</dbReference>
<feature type="transmembrane region" description="Helical" evidence="8">
    <location>
        <begin position="299"/>
        <end position="324"/>
    </location>
</feature>
<evidence type="ECO:0000256" key="6">
    <source>
        <dbReference type="ARBA" id="ARBA00023170"/>
    </source>
</evidence>
<evidence type="ECO:0000256" key="3">
    <source>
        <dbReference type="ARBA" id="ARBA00022989"/>
    </source>
</evidence>
<dbReference type="PANTHER" id="PTHR24243">
    <property type="entry name" value="G-PROTEIN COUPLED RECEPTOR"/>
    <property type="match status" value="1"/>
</dbReference>
<dbReference type="PRINTS" id="PR00237">
    <property type="entry name" value="GPCRRHODOPSN"/>
</dbReference>
<accession>A0ABD0K3R1</accession>
<feature type="transmembrane region" description="Helical" evidence="8">
    <location>
        <begin position="56"/>
        <end position="79"/>
    </location>
</feature>
<feature type="transmembrane region" description="Helical" evidence="8">
    <location>
        <begin position="216"/>
        <end position="243"/>
    </location>
</feature>
<evidence type="ECO:0000256" key="5">
    <source>
        <dbReference type="ARBA" id="ARBA00023136"/>
    </source>
</evidence>
<dbReference type="PANTHER" id="PTHR24243:SF230">
    <property type="entry name" value="G-PROTEIN COUPLED RECEPTORS FAMILY 1 PROFILE DOMAIN-CONTAINING PROTEIN"/>
    <property type="match status" value="1"/>
</dbReference>
<feature type="transmembrane region" description="Helical" evidence="8">
    <location>
        <begin position="264"/>
        <end position="284"/>
    </location>
</feature>
<evidence type="ECO:0000259" key="9">
    <source>
        <dbReference type="PROSITE" id="PS50262"/>
    </source>
</evidence>
<feature type="transmembrane region" description="Helical" evidence="8">
    <location>
        <begin position="173"/>
        <end position="196"/>
    </location>
</feature>
<name>A0ABD0K3R1_9CAEN</name>
<protein>
    <recommendedName>
        <fullName evidence="9">G-protein coupled receptors family 1 profile domain-containing protein</fullName>
    </recommendedName>
</protein>
<feature type="transmembrane region" description="Helical" evidence="8">
    <location>
        <begin position="134"/>
        <end position="152"/>
    </location>
</feature>
<dbReference type="Gene3D" id="1.20.1070.10">
    <property type="entry name" value="Rhodopsin 7-helix transmembrane proteins"/>
    <property type="match status" value="1"/>
</dbReference>
<organism evidence="10 11">
    <name type="scientific">Batillaria attramentaria</name>
    <dbReference type="NCBI Taxonomy" id="370345"/>
    <lineage>
        <taxon>Eukaryota</taxon>
        <taxon>Metazoa</taxon>
        <taxon>Spiralia</taxon>
        <taxon>Lophotrochozoa</taxon>
        <taxon>Mollusca</taxon>
        <taxon>Gastropoda</taxon>
        <taxon>Caenogastropoda</taxon>
        <taxon>Sorbeoconcha</taxon>
        <taxon>Cerithioidea</taxon>
        <taxon>Batillariidae</taxon>
        <taxon>Batillaria</taxon>
    </lineage>
</organism>
<feature type="domain" description="G-protein coupled receptors family 1 profile" evidence="9">
    <location>
        <begin position="68"/>
        <end position="321"/>
    </location>
</feature>
<comment type="caution">
    <text evidence="10">The sequence shown here is derived from an EMBL/GenBank/DDBJ whole genome shotgun (WGS) entry which is preliminary data.</text>
</comment>
<evidence type="ECO:0000256" key="4">
    <source>
        <dbReference type="ARBA" id="ARBA00023040"/>
    </source>
</evidence>
<keyword evidence="2 8" id="KW-0812">Transmembrane</keyword>
<evidence type="ECO:0000256" key="8">
    <source>
        <dbReference type="SAM" id="Phobius"/>
    </source>
</evidence>
<dbReference type="InterPro" id="IPR017452">
    <property type="entry name" value="GPCR_Rhodpsn_7TM"/>
</dbReference>
<dbReference type="Proteomes" id="UP001519460">
    <property type="component" value="Unassembled WGS sequence"/>
</dbReference>
<keyword evidence="3 8" id="KW-1133">Transmembrane helix</keyword>
<gene>
    <name evidence="10" type="ORF">BaRGS_00027162</name>
</gene>
<sequence length="365" mass="41891">MMNSSDALQPDLNVTLTEHWFDTGWQDYNSSSTPPDYLSHNASAEHLPWKERVVKMWQVTCPILFILGNFDNVMVILIMRRMITNETGFPLLFMALAVTDLLFLYVVLLPHWVVAQFGYSIRDASEVTCKLQTYMVYSLVTLSGWLLAAMTAQRAIHIVWPFKMMARQPRRQALRTILILTSASFIFCSFALYGATTKDPAGDHCWWRTDLDPMVVRVYYCIATFLNTVLPFLVIIVCNCLMIRAVTMSASRQTDTHGGAVSRMTLTLIVVSFVFIVLTMPMYIMRSTTQRISEQDGSFFFWANFTDLMGVTNCAINFCLYAMTGSRFRKEVKRLFCKKVNKFQGSTRTTRNIDERGEHTRTADF</sequence>
<dbReference type="SUPFAM" id="SSF81321">
    <property type="entry name" value="Family A G protein-coupled receptor-like"/>
    <property type="match status" value="1"/>
</dbReference>
<dbReference type="GO" id="GO:0016020">
    <property type="term" value="C:membrane"/>
    <property type="evidence" value="ECO:0007669"/>
    <property type="project" value="UniProtKB-SubCell"/>
</dbReference>
<evidence type="ECO:0000256" key="2">
    <source>
        <dbReference type="ARBA" id="ARBA00022692"/>
    </source>
</evidence>
<proteinExistence type="predicted"/>
<dbReference type="AlphaFoldDB" id="A0ABD0K3R1"/>
<dbReference type="GO" id="GO:0004930">
    <property type="term" value="F:G protein-coupled receptor activity"/>
    <property type="evidence" value="ECO:0007669"/>
    <property type="project" value="UniProtKB-KW"/>
</dbReference>
<keyword evidence="5 8" id="KW-0472">Membrane</keyword>
<keyword evidence="7" id="KW-0807">Transducer</keyword>
<feature type="transmembrane region" description="Helical" evidence="8">
    <location>
        <begin position="91"/>
        <end position="114"/>
    </location>
</feature>
<dbReference type="CDD" id="cd00637">
    <property type="entry name" value="7tm_classA_rhodopsin-like"/>
    <property type="match status" value="1"/>
</dbReference>
<evidence type="ECO:0000256" key="1">
    <source>
        <dbReference type="ARBA" id="ARBA00004141"/>
    </source>
</evidence>
<keyword evidence="6" id="KW-0675">Receptor</keyword>